<keyword evidence="3" id="KW-1185">Reference proteome</keyword>
<evidence type="ECO:0000313" key="2">
    <source>
        <dbReference type="EMBL" id="APW79745.1"/>
    </source>
</evidence>
<feature type="domain" description="SGNH hydrolase-type esterase" evidence="1">
    <location>
        <begin position="74"/>
        <end position="255"/>
    </location>
</feature>
<dbReference type="Proteomes" id="UP000221883">
    <property type="component" value="Segment"/>
</dbReference>
<dbReference type="CDD" id="cd00229">
    <property type="entry name" value="SGNH_hydrolase"/>
    <property type="match status" value="1"/>
</dbReference>
<dbReference type="SUPFAM" id="SSF52266">
    <property type="entry name" value="SGNH hydrolase"/>
    <property type="match status" value="1"/>
</dbReference>
<proteinExistence type="predicted"/>
<dbReference type="InterPro" id="IPR013830">
    <property type="entry name" value="SGNH_hydro"/>
</dbReference>
<protein>
    <submittedName>
        <fullName evidence="2">Tail spike protein</fullName>
    </submittedName>
</protein>
<accession>A0A1P8L663</accession>
<dbReference type="Pfam" id="PF13472">
    <property type="entry name" value="Lipase_GDSL_2"/>
    <property type="match status" value="1"/>
</dbReference>
<gene>
    <name evidence="2" type="ORF">PP99_55</name>
</gene>
<organism evidence="2 3">
    <name type="scientific">Pectobacterium phage PP99</name>
    <dbReference type="NCBI Taxonomy" id="1932883"/>
    <lineage>
        <taxon>Viruses</taxon>
        <taxon>Duplodnaviria</taxon>
        <taxon>Heunggongvirae</taxon>
        <taxon>Uroviricota</taxon>
        <taxon>Caudoviricetes</taxon>
        <taxon>Autographivirales</taxon>
        <taxon>Gajwadongvirus</taxon>
        <taxon>Gajwadongvirus PP99</taxon>
    </lineage>
</organism>
<evidence type="ECO:0000259" key="1">
    <source>
        <dbReference type="Pfam" id="PF13472"/>
    </source>
</evidence>
<dbReference type="Gene3D" id="3.40.50.1110">
    <property type="entry name" value="SGNH hydrolase"/>
    <property type="match status" value="1"/>
</dbReference>
<evidence type="ECO:0000313" key="3">
    <source>
        <dbReference type="Proteomes" id="UP000221883"/>
    </source>
</evidence>
<sequence>MGYSTKPKTSGITHKGVLLETKLDEVDSSVSGLGTAINNTNLTLAERNYPAKISAAQIQMLMLAGNVIKIDCRGDSTMHGVTSGNVNVQDPQNAPATLAKTLKNLYGVDMQITNNGISGSTLRQMMSGTDWANPKFLDWLPTSDADVIYCNHGINDSQTFQSIDQFRVDLVNFVNSVRKYGKLPILCTPNPCPPILIIDEAKTKRMEMFVDVIRDVATSMKVDLVDQYKYYMRTSSMVSLTTLVPDGAHPSSDAYTMSGRNMAIPFVSVNPLVKVGDKQGLTQGTYFDNITNNRGLSNQMTPFNRFGAQLVGTKNTELQGCNMAVLLEHPTDDTILAMYGAQWDSGSSMTLTDNGTDTNQYGGNINQGDGNFGQMDWEAAYLPNLCKLYAGLHVMGCIGTTTSSDTGDFSIAGWGLLPRSCVYSAVDTNAPLPNTRLDIAVGTTVEMSLLLDGANPKPASFCRLTDGTQLVNINYVNNGRLSITTMTGADVTIGATVSSGVYRCSVRFNRDRSITVSIGTLTATVPALDKPVPNMYLNGFGLLYSVTANL</sequence>
<dbReference type="EMBL" id="KY250034">
    <property type="protein sequence ID" value="APW79745.1"/>
    <property type="molecule type" value="Genomic_DNA"/>
</dbReference>
<name>A0A1P8L663_9CAUD</name>
<dbReference type="InterPro" id="IPR036514">
    <property type="entry name" value="SGNH_hydro_sf"/>
</dbReference>
<reference evidence="3" key="1">
    <citation type="submission" date="2016-11" db="EMBL/GenBank/DDBJ databases">
        <authorList>
            <person name="Jaros S."/>
            <person name="Januszkiewicz K."/>
            <person name="Wedrychowicz H."/>
        </authorList>
    </citation>
    <scope>NUCLEOTIDE SEQUENCE [LARGE SCALE GENOMIC DNA]</scope>
</reference>